<comment type="similarity">
    <text evidence="3">Belongs to the bacterial ribosomal protein bS16 family.</text>
</comment>
<feature type="compositionally biased region" description="Low complexity" evidence="4">
    <location>
        <begin position="232"/>
        <end position="260"/>
    </location>
</feature>
<dbReference type="Proteomes" id="UP001267426">
    <property type="component" value="Unassembled WGS sequence"/>
</dbReference>
<evidence type="ECO:0000256" key="4">
    <source>
        <dbReference type="SAM" id="MobiDB-lite"/>
    </source>
</evidence>
<dbReference type="PANTHER" id="PTHR12919:SF20">
    <property type="entry name" value="SMALL RIBOSOMAL SUBUNIT PROTEIN BS16M"/>
    <property type="match status" value="1"/>
</dbReference>
<evidence type="ECO:0000256" key="1">
    <source>
        <dbReference type="ARBA" id="ARBA00022980"/>
    </source>
</evidence>
<comment type="caution">
    <text evidence="5">The sequence shown here is derived from an EMBL/GenBank/DDBJ whole genome shotgun (WGS) entry which is preliminary data.</text>
</comment>
<dbReference type="EMBL" id="JAVRHT010000003">
    <property type="protein sequence ID" value="MDT0630616.1"/>
    <property type="molecule type" value="Genomic_DNA"/>
</dbReference>
<evidence type="ECO:0000256" key="3">
    <source>
        <dbReference type="HAMAP-Rule" id="MF_00385"/>
    </source>
</evidence>
<feature type="compositionally biased region" description="Low complexity" evidence="4">
    <location>
        <begin position="268"/>
        <end position="293"/>
    </location>
</feature>
<dbReference type="RefSeq" id="WP_311661841.1">
    <property type="nucleotide sequence ID" value="NZ_JAVRHT010000003.1"/>
</dbReference>
<organism evidence="5 6">
    <name type="scientific">Rubrivirga litoralis</name>
    <dbReference type="NCBI Taxonomy" id="3075598"/>
    <lineage>
        <taxon>Bacteria</taxon>
        <taxon>Pseudomonadati</taxon>
        <taxon>Rhodothermota</taxon>
        <taxon>Rhodothermia</taxon>
        <taxon>Rhodothermales</taxon>
        <taxon>Rubricoccaceae</taxon>
        <taxon>Rubrivirga</taxon>
    </lineage>
</organism>
<keyword evidence="1 3" id="KW-0689">Ribosomal protein</keyword>
<dbReference type="InterPro" id="IPR023803">
    <property type="entry name" value="Ribosomal_bS16_dom_sf"/>
</dbReference>
<dbReference type="HAMAP" id="MF_00385">
    <property type="entry name" value="Ribosomal_bS16"/>
    <property type="match status" value="1"/>
</dbReference>
<name>A0ABU3BMW4_9BACT</name>
<feature type="compositionally biased region" description="Low complexity" evidence="4">
    <location>
        <begin position="169"/>
        <end position="185"/>
    </location>
</feature>
<sequence>MSVKLRFRRMGRRKLPVYGLVATDSRSPRDGRFIEDLGRYEPVAEPAVVKLDAERVVYWLGQGAQPSHTVRNLLQKEGVLLRWALTRRGEEPEAIEQQVAEFRERRDGAQPTTKTRAERRAEALEAERTQAKERAAEIAKERAEREAELQREREEAEAAERAAAEEARAAATADAADSEALTTAADQPAAEGGASETPDAVVEGEPVPQTSSQADGDNDTADRLADAEAEGGDAAAAAATAAEVAPEAPDAAEEQPAVAETESEDVAADTGADVADQASAGAAEGAPAKQAEGLATAPEGTSGAEPSGDAPPEEDAKSA</sequence>
<feature type="compositionally biased region" description="Basic and acidic residues" evidence="4">
    <location>
        <begin position="115"/>
        <end position="168"/>
    </location>
</feature>
<dbReference type="Gene3D" id="3.30.1320.10">
    <property type="match status" value="1"/>
</dbReference>
<reference evidence="5 6" key="1">
    <citation type="submission" date="2023-09" db="EMBL/GenBank/DDBJ databases">
        <authorList>
            <person name="Rey-Velasco X."/>
        </authorList>
    </citation>
    <scope>NUCLEOTIDE SEQUENCE [LARGE SCALE GENOMIC DNA]</scope>
    <source>
        <strain evidence="5 6">F394</strain>
    </source>
</reference>
<dbReference type="PANTHER" id="PTHR12919">
    <property type="entry name" value="30S RIBOSOMAL PROTEIN S16"/>
    <property type="match status" value="1"/>
</dbReference>
<evidence type="ECO:0000313" key="5">
    <source>
        <dbReference type="EMBL" id="MDT0630616.1"/>
    </source>
</evidence>
<feature type="region of interest" description="Disordered" evidence="4">
    <location>
        <begin position="102"/>
        <end position="319"/>
    </location>
</feature>
<keyword evidence="2 3" id="KW-0687">Ribonucleoprotein</keyword>
<dbReference type="Pfam" id="PF00886">
    <property type="entry name" value="Ribosomal_S16"/>
    <property type="match status" value="1"/>
</dbReference>
<gene>
    <name evidence="3 5" type="primary">rpsP</name>
    <name evidence="5" type="ORF">RM540_02550</name>
</gene>
<dbReference type="SUPFAM" id="SSF54565">
    <property type="entry name" value="Ribosomal protein S16"/>
    <property type="match status" value="1"/>
</dbReference>
<accession>A0ABU3BMW4</accession>
<dbReference type="InterPro" id="IPR000307">
    <property type="entry name" value="Ribosomal_bS16"/>
</dbReference>
<dbReference type="NCBIfam" id="TIGR00002">
    <property type="entry name" value="S16"/>
    <property type="match status" value="1"/>
</dbReference>
<evidence type="ECO:0000313" key="6">
    <source>
        <dbReference type="Proteomes" id="UP001267426"/>
    </source>
</evidence>
<evidence type="ECO:0000256" key="2">
    <source>
        <dbReference type="ARBA" id="ARBA00023274"/>
    </source>
</evidence>
<protein>
    <recommendedName>
        <fullName evidence="3">Small ribosomal subunit protein bS16</fullName>
    </recommendedName>
</protein>
<dbReference type="GO" id="GO:0005840">
    <property type="term" value="C:ribosome"/>
    <property type="evidence" value="ECO:0007669"/>
    <property type="project" value="UniProtKB-KW"/>
</dbReference>
<keyword evidence="6" id="KW-1185">Reference proteome</keyword>
<proteinExistence type="inferred from homology"/>